<feature type="domain" description="VOC" evidence="1">
    <location>
        <begin position="195"/>
        <end position="313"/>
    </location>
</feature>
<dbReference type="EMBL" id="BPQJ01000010">
    <property type="protein sequence ID" value="GJD62423.1"/>
    <property type="molecule type" value="Genomic_DNA"/>
</dbReference>
<protein>
    <submittedName>
        <fullName evidence="2">Ring-cleaving dioxygenase MhqO</fullName>
    </submittedName>
</protein>
<dbReference type="Gene3D" id="3.10.180.10">
    <property type="entry name" value="2,3-Dihydroxybiphenyl 1,2-Dioxygenase, domain 1"/>
    <property type="match status" value="2"/>
</dbReference>
<proteinExistence type="predicted"/>
<accession>A0AA37M4D1</accession>
<organism evidence="2 3">
    <name type="scientific">Methylobacterium frigidaeris</name>
    <dbReference type="NCBI Taxonomy" id="2038277"/>
    <lineage>
        <taxon>Bacteria</taxon>
        <taxon>Pseudomonadati</taxon>
        <taxon>Pseudomonadota</taxon>
        <taxon>Alphaproteobacteria</taxon>
        <taxon>Hyphomicrobiales</taxon>
        <taxon>Methylobacteriaceae</taxon>
        <taxon>Methylobacterium</taxon>
    </lineage>
</organism>
<dbReference type="SUPFAM" id="SSF54593">
    <property type="entry name" value="Glyoxalase/Bleomycin resistance protein/Dihydroxybiphenyl dioxygenase"/>
    <property type="match status" value="1"/>
</dbReference>
<comment type="caution">
    <text evidence="2">The sequence shown here is derived from an EMBL/GenBank/DDBJ whole genome shotgun (WGS) entry which is preliminary data.</text>
</comment>
<dbReference type="PANTHER" id="PTHR36110">
    <property type="entry name" value="RING-CLEAVING DIOXYGENASE MHQE-RELATED"/>
    <property type="match status" value="1"/>
</dbReference>
<evidence type="ECO:0000313" key="3">
    <source>
        <dbReference type="Proteomes" id="UP001055286"/>
    </source>
</evidence>
<gene>
    <name evidence="2" type="primary">mhqO</name>
    <name evidence="2" type="ORF">MPEAHAMD_2576</name>
</gene>
<dbReference type="Proteomes" id="UP001055286">
    <property type="component" value="Unassembled WGS sequence"/>
</dbReference>
<dbReference type="PANTHER" id="PTHR36110:SF2">
    <property type="entry name" value="RING-CLEAVING DIOXYGENASE MHQE-RELATED"/>
    <property type="match status" value="1"/>
</dbReference>
<keyword evidence="3" id="KW-1185">Reference proteome</keyword>
<dbReference type="InterPro" id="IPR037523">
    <property type="entry name" value="VOC_core"/>
</dbReference>
<dbReference type="GO" id="GO:0051213">
    <property type="term" value="F:dioxygenase activity"/>
    <property type="evidence" value="ECO:0007669"/>
    <property type="project" value="UniProtKB-KW"/>
</dbReference>
<keyword evidence="2" id="KW-0223">Dioxygenase</keyword>
<dbReference type="InterPro" id="IPR052537">
    <property type="entry name" value="Extradiol_RC_dioxygenase"/>
</dbReference>
<keyword evidence="2" id="KW-0560">Oxidoreductase</keyword>
<reference evidence="2" key="2">
    <citation type="submission" date="2021-08" db="EMBL/GenBank/DDBJ databases">
        <authorList>
            <person name="Tani A."/>
            <person name="Ola A."/>
            <person name="Ogura Y."/>
            <person name="Katsura K."/>
            <person name="Hayashi T."/>
        </authorList>
    </citation>
    <scope>NUCLEOTIDE SEQUENCE</scope>
    <source>
        <strain evidence="2">JCM 32048</strain>
    </source>
</reference>
<dbReference type="CDD" id="cd08347">
    <property type="entry name" value="PcpA_C_like"/>
    <property type="match status" value="1"/>
</dbReference>
<evidence type="ECO:0000259" key="1">
    <source>
        <dbReference type="PROSITE" id="PS51819"/>
    </source>
</evidence>
<reference evidence="2" key="1">
    <citation type="journal article" date="2016" name="Front. Microbiol.">
        <title>Genome Sequence of the Piezophilic, Mesophilic Sulfate-Reducing Bacterium Desulfovibrio indicus J2T.</title>
        <authorList>
            <person name="Cao J."/>
            <person name="Maignien L."/>
            <person name="Shao Z."/>
            <person name="Alain K."/>
            <person name="Jebbar M."/>
        </authorList>
    </citation>
    <scope>NUCLEOTIDE SEQUENCE</scope>
    <source>
        <strain evidence="2">JCM 32048</strain>
    </source>
</reference>
<dbReference type="InterPro" id="IPR029068">
    <property type="entry name" value="Glyas_Bleomycin-R_OHBP_Dase"/>
</dbReference>
<dbReference type="AlphaFoldDB" id="A0AA37M4D1"/>
<name>A0AA37M4D1_9HYPH</name>
<dbReference type="InterPro" id="IPR004360">
    <property type="entry name" value="Glyas_Fos-R_dOase_dom"/>
</dbReference>
<feature type="domain" description="VOC" evidence="1">
    <location>
        <begin position="48"/>
        <end position="173"/>
    </location>
</feature>
<dbReference type="Pfam" id="PF00903">
    <property type="entry name" value="Glyoxalase"/>
    <property type="match status" value="2"/>
</dbReference>
<dbReference type="PROSITE" id="PS51819">
    <property type="entry name" value="VOC"/>
    <property type="match status" value="2"/>
</dbReference>
<evidence type="ECO:0000313" key="2">
    <source>
        <dbReference type="EMBL" id="GJD62423.1"/>
    </source>
</evidence>
<sequence>MDFYCFYFWLPGQPLDCLHRGDPDGFPRRPAHREFSAMSLTTTPASAGLHHVTAISGPARRNVDFYTRVLGLRLVKKTVNFDDPGTYHLYYGDADGAPGTILTFFPWEHVAPGRVGVGQTEETAFRVPAGSIGYWTHRLVAAGIAFEAPAKVFGETVLPFRDPDGMRLALVGVAGAEAEPAWGGSEVPAEHAVRGFHGVTLMLRGSAPTARVLTEVFGFEETGREGSLTRYGGTARLGGHVTLREVGDFLPGRSGGGSVHHVAFRAADDAAQAEMAERAGALGLQVTEQRDRNYFRSVYFREPGGVLFEIATDAPGFAADEPAEALGEALKLPAFLEPHRAEIERVLPVLA</sequence>